<name>A0A1Q6DV65_METT1</name>
<dbReference type="PANTHER" id="PTHR38811">
    <property type="match status" value="1"/>
</dbReference>
<dbReference type="GO" id="GO:0008939">
    <property type="term" value="F:nicotinate-nucleotide-dimethylbenzimidazole phosphoribosyltransferase activity"/>
    <property type="evidence" value="ECO:0007669"/>
    <property type="project" value="InterPro"/>
</dbReference>
<dbReference type="NCBIfam" id="TIGR00303">
    <property type="entry name" value="nicotinate mononucleotide-dependent phosphoribosyltransferase CobT"/>
    <property type="match status" value="1"/>
</dbReference>
<protein>
    <recommendedName>
        <fullName evidence="1">UPF0284 protein BTN85_0733</fullName>
    </recommendedName>
</protein>
<comment type="similarity">
    <text evidence="1">Belongs to the UPF0284 family.</text>
</comment>
<dbReference type="InterPro" id="IPR003200">
    <property type="entry name" value="Nict_dMeBzImd_PRibTrfase"/>
</dbReference>
<gene>
    <name evidence="2" type="ORF">BTN85_0733</name>
</gene>
<dbReference type="HAMAP" id="MF_01086">
    <property type="entry name" value="UPF0284"/>
    <property type="match status" value="1"/>
</dbReference>
<dbReference type="NCBIfam" id="NF003372">
    <property type="entry name" value="PRK04447.1-5"/>
    <property type="match status" value="1"/>
</dbReference>
<evidence type="ECO:0000256" key="1">
    <source>
        <dbReference type="HAMAP-Rule" id="MF_01086"/>
    </source>
</evidence>
<keyword evidence="2" id="KW-0328">Glycosyltransferase</keyword>
<dbReference type="EMBL" id="MSDW01000001">
    <property type="protein sequence ID" value="OKY78246.1"/>
    <property type="molecule type" value="Genomic_DNA"/>
</dbReference>
<dbReference type="InterPro" id="IPR036087">
    <property type="entry name" value="Nict_dMeBzImd_PRibTrfase_sf"/>
</dbReference>
<sequence>MIYIGSSLSINIGYKKEEVSKMSKHDFNDLSGKKPIFLLTIGNTETGKIEGITAAGEEPELTDLTPPADAEFLYYDKCRSIEGVPITPDGIPTPAVLSKASLNLIETQFLALDAGSNVKAKAPTIDLGGSPGKDIRKPIAVEKTEEILKNAQLIGRELSTDDGFLMLGESIAGGTTTAYGVLKALGYDTKVSSSLPQNPIDLKEKVVQKGLKNSDIEEGELKNEATKAIKMMGDPVLAALTGLTIGFKGDVVLAGGTQMGAVAALLKEKDALDSVCISTTKWILDDNSSNLRELTSEIGINLINSSISFKDTDFDGLRVYEDGLVKEGVGAGGLLNYAEEKVGKNRLLDEIEETYESLRKK</sequence>
<dbReference type="Gene3D" id="3.40.50.10210">
    <property type="match status" value="1"/>
</dbReference>
<dbReference type="InterPro" id="IPR002805">
    <property type="entry name" value="Nict_dMeBzImd_PRibTrfase_arc"/>
</dbReference>
<dbReference type="CDD" id="cd02439">
    <property type="entry name" value="DMB-PRT_CobT"/>
    <property type="match status" value="1"/>
</dbReference>
<accession>A0A1Q6DV65</accession>
<dbReference type="InParanoid" id="A0A1Q6DV65"/>
<dbReference type="STRING" id="1903181.BTN85_0733"/>
<dbReference type="AlphaFoldDB" id="A0A1Q6DV65"/>
<proteinExistence type="inferred from homology"/>
<comment type="caution">
    <text evidence="2">The sequence shown here is derived from an EMBL/GenBank/DDBJ whole genome shotgun (WGS) entry which is preliminary data.</text>
</comment>
<dbReference type="SUPFAM" id="SSF52733">
    <property type="entry name" value="Nicotinate mononucleotide:5,6-dimethylbenzimidazole phosphoribosyltransferase (CobT)"/>
    <property type="match status" value="1"/>
</dbReference>
<dbReference type="Proteomes" id="UP000185744">
    <property type="component" value="Unassembled WGS sequence"/>
</dbReference>
<keyword evidence="3" id="KW-1185">Reference proteome</keyword>
<keyword evidence="2" id="KW-0808">Transferase</keyword>
<evidence type="ECO:0000313" key="3">
    <source>
        <dbReference type="Proteomes" id="UP000185744"/>
    </source>
</evidence>
<reference evidence="2" key="1">
    <citation type="submission" date="2016-12" db="EMBL/GenBank/DDBJ databases">
        <title>Discovery of methanogenic haloarchaea.</title>
        <authorList>
            <person name="Sorokin D.Y."/>
            <person name="Makarova K.S."/>
            <person name="Abbas B."/>
            <person name="Ferrer M."/>
            <person name="Golyshin P.N."/>
        </authorList>
    </citation>
    <scope>NUCLEOTIDE SEQUENCE [LARGE SCALE GENOMIC DNA]</scope>
    <source>
        <strain evidence="2">HMET1</strain>
    </source>
</reference>
<organism evidence="2 3">
    <name type="scientific">Methanohalarchaeum thermophilum</name>
    <dbReference type="NCBI Taxonomy" id="1903181"/>
    <lineage>
        <taxon>Archaea</taxon>
        <taxon>Methanobacteriati</taxon>
        <taxon>Methanobacteriota</taxon>
        <taxon>Methanonatronarchaeia</taxon>
        <taxon>Methanonatronarchaeales</taxon>
        <taxon>Methanonatronarchaeaceae</taxon>
        <taxon>Candidatus Methanohalarchaeum</taxon>
    </lineage>
</organism>
<dbReference type="PANTHER" id="PTHR38811:SF1">
    <property type="entry name" value="UPF0284 PROTEIN SLL1500"/>
    <property type="match status" value="1"/>
</dbReference>
<evidence type="ECO:0000313" key="2">
    <source>
        <dbReference type="EMBL" id="OKY78246.1"/>
    </source>
</evidence>